<dbReference type="SUPFAM" id="SSF53300">
    <property type="entry name" value="vWA-like"/>
    <property type="match status" value="1"/>
</dbReference>
<dbReference type="SUPFAM" id="SSF49899">
    <property type="entry name" value="Concanavalin A-like lectins/glucanases"/>
    <property type="match status" value="1"/>
</dbReference>
<keyword evidence="7" id="KW-1185">Reference proteome</keyword>
<feature type="chain" id="PRO_5039151467" description="VWFA domain-containing protein" evidence="4">
    <location>
        <begin position="23"/>
        <end position="678"/>
    </location>
</feature>
<dbReference type="Gene3D" id="3.40.50.410">
    <property type="entry name" value="von Willebrand factor, type A domain"/>
    <property type="match status" value="1"/>
</dbReference>
<name>A0A9D4RA91_DREPO</name>
<dbReference type="SUPFAM" id="SSF57625">
    <property type="entry name" value="Invertebrate chitin-binding proteins"/>
    <property type="match status" value="1"/>
</dbReference>
<accession>A0A9D4RA91</accession>
<feature type="signal peptide" evidence="4">
    <location>
        <begin position="1"/>
        <end position="22"/>
    </location>
</feature>
<dbReference type="PANTHER" id="PTHR24020:SF20">
    <property type="entry name" value="PH DOMAIN-CONTAINING PROTEIN"/>
    <property type="match status" value="1"/>
</dbReference>
<evidence type="ECO:0000256" key="2">
    <source>
        <dbReference type="ARBA" id="ARBA00049648"/>
    </source>
</evidence>
<reference evidence="6" key="2">
    <citation type="submission" date="2020-11" db="EMBL/GenBank/DDBJ databases">
        <authorList>
            <person name="McCartney M.A."/>
            <person name="Auch B."/>
            <person name="Kono T."/>
            <person name="Mallez S."/>
            <person name="Becker A."/>
            <person name="Gohl D.M."/>
            <person name="Silverstein K.A.T."/>
            <person name="Koren S."/>
            <person name="Bechman K.B."/>
            <person name="Herman A."/>
            <person name="Abrahante J.E."/>
            <person name="Garbe J."/>
        </authorList>
    </citation>
    <scope>NUCLEOTIDE SEQUENCE</scope>
    <source>
        <strain evidence="6">Duluth1</strain>
        <tissue evidence="6">Whole animal</tissue>
    </source>
</reference>
<dbReference type="Pfam" id="PF00092">
    <property type="entry name" value="VWA"/>
    <property type="match status" value="1"/>
</dbReference>
<evidence type="ECO:0000259" key="5">
    <source>
        <dbReference type="PROSITE" id="PS50234"/>
    </source>
</evidence>
<gene>
    <name evidence="6" type="ORF">DPMN_022915</name>
</gene>
<keyword evidence="1" id="KW-0379">Hydroxylation</keyword>
<dbReference type="SMART" id="SM00327">
    <property type="entry name" value="VWA"/>
    <property type="match status" value="1"/>
</dbReference>
<evidence type="ECO:0000256" key="3">
    <source>
        <dbReference type="SAM" id="MobiDB-lite"/>
    </source>
</evidence>
<dbReference type="AlphaFoldDB" id="A0A9D4RA91"/>
<dbReference type="PANTHER" id="PTHR24020">
    <property type="entry name" value="COLLAGEN ALPHA"/>
    <property type="match status" value="1"/>
</dbReference>
<organism evidence="6 7">
    <name type="scientific">Dreissena polymorpha</name>
    <name type="common">Zebra mussel</name>
    <name type="synonym">Mytilus polymorpha</name>
    <dbReference type="NCBI Taxonomy" id="45954"/>
    <lineage>
        <taxon>Eukaryota</taxon>
        <taxon>Metazoa</taxon>
        <taxon>Spiralia</taxon>
        <taxon>Lophotrochozoa</taxon>
        <taxon>Mollusca</taxon>
        <taxon>Bivalvia</taxon>
        <taxon>Autobranchia</taxon>
        <taxon>Heteroconchia</taxon>
        <taxon>Euheterodonta</taxon>
        <taxon>Imparidentia</taxon>
        <taxon>Neoheterodontei</taxon>
        <taxon>Myida</taxon>
        <taxon>Dreissenoidea</taxon>
        <taxon>Dreissenidae</taxon>
        <taxon>Dreissena</taxon>
    </lineage>
</organism>
<evidence type="ECO:0000256" key="1">
    <source>
        <dbReference type="ARBA" id="ARBA00023278"/>
    </source>
</evidence>
<dbReference type="GO" id="GO:0005576">
    <property type="term" value="C:extracellular region"/>
    <property type="evidence" value="ECO:0007669"/>
    <property type="project" value="InterPro"/>
</dbReference>
<dbReference type="InterPro" id="IPR036508">
    <property type="entry name" value="Chitin-bd_dom_sf"/>
</dbReference>
<feature type="domain" description="VWFA" evidence="5">
    <location>
        <begin position="30"/>
        <end position="205"/>
    </location>
</feature>
<dbReference type="Gene3D" id="2.170.140.10">
    <property type="entry name" value="Chitin binding domain"/>
    <property type="match status" value="1"/>
</dbReference>
<dbReference type="GO" id="GO:0008061">
    <property type="term" value="F:chitin binding"/>
    <property type="evidence" value="ECO:0007669"/>
    <property type="project" value="InterPro"/>
</dbReference>
<dbReference type="InterPro" id="IPR036465">
    <property type="entry name" value="vWFA_dom_sf"/>
</dbReference>
<evidence type="ECO:0000256" key="4">
    <source>
        <dbReference type="SAM" id="SignalP"/>
    </source>
</evidence>
<sequence>MFRGLVLFLSLGLPAQWTQVNGQACTNQADLFFVLDGSESVTDENFKATKTFVVEVLRNFNVSRGNVHVGANVFGNSVYDRIKLYGPTRAMYILFEARLGSMSRLRDPGTATYLAIEEMRADFRTEGRNVKKIGVVITDGKSKNVTRTSEQAQLARGEDISMIAVGVGDMNNIFVPELTNIASSPGSVFMTQNISALRQTITDAIKNFMCPVTTTSTTTTATTTTPATTTTTTTTPATTTTTTTPATTGTTSSTATTATTTSPATTTTIKATVTTATVVTTTSTQRQSSPGAGNDLDCPDCMIDNGHGFWRHPQSCEKYIEITADVNGTRKYTTRKCRDGLFWDQYFTTCRLPEQVDCAIDPCKTQPIISYDVENVCGAYILCAGGRSIRACCPINERYVPGRGCVQDPTCADACGNTDETHLMHQTECDKRPYPASGNFYIQSPGAGHLEIVMPCPPGTLFNGATCMCDIMDNAPQTGKLAGCNPNANFTFDVDARDMSGNHAYAGTELVDFLGGEARFQGNGLVNIYRFSMDDFSHGLVLRMVVTPSSQGSNTQALVTNCVYSTEQRSSISIRLERGPSGNVAVFTTDTTLGTQNVSVPYKLDVSNEIVYIYDGSNLTGMVNGVKVKKPLDGNILMRRSGVIIGGGSALDSLTGNVDEFQLYKDCFPTFAEAARSP</sequence>
<evidence type="ECO:0000313" key="7">
    <source>
        <dbReference type="Proteomes" id="UP000828390"/>
    </source>
</evidence>
<protein>
    <recommendedName>
        <fullName evidence="5">VWFA domain-containing protein</fullName>
    </recommendedName>
</protein>
<dbReference type="PRINTS" id="PR00453">
    <property type="entry name" value="VWFADOMAIN"/>
</dbReference>
<dbReference type="InterPro" id="IPR013320">
    <property type="entry name" value="ConA-like_dom_sf"/>
</dbReference>
<dbReference type="OrthoDB" id="6020543at2759"/>
<dbReference type="SMART" id="SM00494">
    <property type="entry name" value="ChtBD2"/>
    <property type="match status" value="3"/>
</dbReference>
<reference evidence="6" key="1">
    <citation type="journal article" date="2019" name="bioRxiv">
        <title>The Genome of the Zebra Mussel, Dreissena polymorpha: A Resource for Invasive Species Research.</title>
        <authorList>
            <person name="McCartney M.A."/>
            <person name="Auch B."/>
            <person name="Kono T."/>
            <person name="Mallez S."/>
            <person name="Zhang Y."/>
            <person name="Obille A."/>
            <person name="Becker A."/>
            <person name="Abrahante J.E."/>
            <person name="Garbe J."/>
            <person name="Badalamenti J.P."/>
            <person name="Herman A."/>
            <person name="Mangelson H."/>
            <person name="Liachko I."/>
            <person name="Sullivan S."/>
            <person name="Sone E.D."/>
            <person name="Koren S."/>
            <person name="Silverstein K.A.T."/>
            <person name="Beckman K.B."/>
            <person name="Gohl D.M."/>
        </authorList>
    </citation>
    <scope>NUCLEOTIDE SEQUENCE</scope>
    <source>
        <strain evidence="6">Duluth1</strain>
        <tissue evidence="6">Whole animal</tissue>
    </source>
</reference>
<dbReference type="PROSITE" id="PS50234">
    <property type="entry name" value="VWFA"/>
    <property type="match status" value="1"/>
</dbReference>
<dbReference type="Proteomes" id="UP000828390">
    <property type="component" value="Unassembled WGS sequence"/>
</dbReference>
<dbReference type="InterPro" id="IPR002035">
    <property type="entry name" value="VWF_A"/>
</dbReference>
<comment type="similarity">
    <text evidence="2">Belongs to the fibril-associated collagens with interrupted helices (FACIT) family.</text>
</comment>
<dbReference type="EMBL" id="JAIWYP010000002">
    <property type="protein sequence ID" value="KAH3860023.1"/>
    <property type="molecule type" value="Genomic_DNA"/>
</dbReference>
<dbReference type="InterPro" id="IPR050525">
    <property type="entry name" value="ECM_Assembly_Org"/>
</dbReference>
<dbReference type="CDD" id="cd01450">
    <property type="entry name" value="vWFA_subfamily_ECM"/>
    <property type="match status" value="1"/>
</dbReference>
<dbReference type="InterPro" id="IPR002557">
    <property type="entry name" value="Chitin-bd_dom"/>
</dbReference>
<keyword evidence="4" id="KW-0732">Signal</keyword>
<comment type="caution">
    <text evidence="6">The sequence shown here is derived from an EMBL/GenBank/DDBJ whole genome shotgun (WGS) entry which is preliminary data.</text>
</comment>
<proteinExistence type="inferred from homology"/>
<evidence type="ECO:0000313" key="6">
    <source>
        <dbReference type="EMBL" id="KAH3860023.1"/>
    </source>
</evidence>
<feature type="region of interest" description="Disordered" evidence="3">
    <location>
        <begin position="216"/>
        <end position="260"/>
    </location>
</feature>